<dbReference type="InParanoid" id="A0A668ALH7"/>
<evidence type="ECO:0000256" key="2">
    <source>
        <dbReference type="ARBA" id="ARBA00022723"/>
    </source>
</evidence>
<evidence type="ECO:0000313" key="13">
    <source>
        <dbReference type="Proteomes" id="UP000472263"/>
    </source>
</evidence>
<dbReference type="InterPro" id="IPR036236">
    <property type="entry name" value="Znf_C2H2_sf"/>
</dbReference>
<protein>
    <recommendedName>
        <fullName evidence="11">BED-type domain-containing protein</fullName>
    </recommendedName>
</protein>
<dbReference type="GO" id="GO:0008270">
    <property type="term" value="F:zinc ion binding"/>
    <property type="evidence" value="ECO:0007669"/>
    <property type="project" value="UniProtKB-KW"/>
</dbReference>
<evidence type="ECO:0000256" key="6">
    <source>
        <dbReference type="ARBA" id="ARBA00023125"/>
    </source>
</evidence>
<dbReference type="InterPro" id="IPR008906">
    <property type="entry name" value="HATC_C_dom"/>
</dbReference>
<sequence length="650" mass="72898">MDVNNTANSTSTSTDASASLTSDSVRQIFNAPGKQKSRVWSVFGFHKKDGQLDKSQAICKLCRAALKYTGSTTNLDFHARRKHGDEYGEIQTSNKQEHANSESKERKSGNVIPNYFGQLGHNSSRAQEITAAVTRFIAKGVCPYSIVEWEGFQDLMHTLEPRYTVPSRKHITNTCIPELYAQVKRQVEKELANAERVALTTDAWTSCATESYVTITAHHITPDWQLKGHVLQTRVFKGSHTGKNIGALLKQACVDWNLLDKDPALVTDNASNMVIAGEEAEMTPHLMCFAHTINLATQKAFKVNTVTGLLGRVRKVVGFFHHSVRAAEILQEKQKQLVLPSHKLIQDVSTRWNSSYDMLERFLEQQPAISAALLSRDLRKGGGVNTLMDVDFGDGEDIVKLMAPVKLVTMTMSEDKRPTLSMISPVKAKLKKNFEASDKDSVVIREMKQAFSNDLEKRYTGLDDLFYTAAALDPRFKSLPFLSDHDAERTFTSISAEAVSLHKKVSPSTHCNTHLLKLKYILHILSVCQSAKMSALDELFGEDFEVRTAARSVRDKASDEVKRYRDRESLPLKNNPLQWWKEQQDLPLLSSLAKRYLCIPATSVASERVFSTAGDIVSTKRSLLKHEHVDQLIFLKKNLPSKKDVDSDDE</sequence>
<dbReference type="SMART" id="SM00614">
    <property type="entry name" value="ZnF_BED"/>
    <property type="match status" value="1"/>
</dbReference>
<evidence type="ECO:0000256" key="1">
    <source>
        <dbReference type="ARBA" id="ARBA00004123"/>
    </source>
</evidence>
<dbReference type="SUPFAM" id="SSF53098">
    <property type="entry name" value="Ribonuclease H-like"/>
    <property type="match status" value="1"/>
</dbReference>
<dbReference type="SUPFAM" id="SSF140996">
    <property type="entry name" value="Hermes dimerisation domain"/>
    <property type="match status" value="1"/>
</dbReference>
<dbReference type="Proteomes" id="UP000472263">
    <property type="component" value="Chromosome 3"/>
</dbReference>
<comment type="subcellular location">
    <subcellularLocation>
        <location evidence="1">Nucleus</location>
    </subcellularLocation>
</comment>
<keyword evidence="4" id="KW-0862">Zinc</keyword>
<dbReference type="SUPFAM" id="SSF57667">
    <property type="entry name" value="beta-beta-alpha zinc fingers"/>
    <property type="match status" value="1"/>
</dbReference>
<dbReference type="Ensembl" id="ENSMMDT00005055330.1">
    <property type="protein sequence ID" value="ENSMMDP00005054282.1"/>
    <property type="gene ID" value="ENSMMDG00005024371.1"/>
</dbReference>
<keyword evidence="3 9" id="KW-0863">Zinc-finger</keyword>
<reference evidence="12" key="1">
    <citation type="submission" date="2019-06" db="EMBL/GenBank/DDBJ databases">
        <authorList>
            <consortium name="Wellcome Sanger Institute Data Sharing"/>
        </authorList>
    </citation>
    <scope>NUCLEOTIDE SEQUENCE [LARGE SCALE GENOMIC DNA]</scope>
</reference>
<dbReference type="GO" id="GO:0003677">
    <property type="term" value="F:DNA binding"/>
    <property type="evidence" value="ECO:0007669"/>
    <property type="project" value="UniProtKB-KW"/>
</dbReference>
<evidence type="ECO:0000313" key="12">
    <source>
        <dbReference type="Ensembl" id="ENSMMDP00005054282.1"/>
    </source>
</evidence>
<reference evidence="12" key="2">
    <citation type="submission" date="2025-08" db="UniProtKB">
        <authorList>
            <consortium name="Ensembl"/>
        </authorList>
    </citation>
    <scope>IDENTIFICATION</scope>
</reference>
<dbReference type="GeneTree" id="ENSGT00940000158431"/>
<feature type="compositionally biased region" description="Basic and acidic residues" evidence="10">
    <location>
        <begin position="95"/>
        <end position="108"/>
    </location>
</feature>
<keyword evidence="2" id="KW-0479">Metal-binding</keyword>
<dbReference type="AlphaFoldDB" id="A0A668ALH7"/>
<dbReference type="GO" id="GO:0046983">
    <property type="term" value="F:protein dimerization activity"/>
    <property type="evidence" value="ECO:0007669"/>
    <property type="project" value="InterPro"/>
</dbReference>
<dbReference type="Pfam" id="PF05699">
    <property type="entry name" value="Dimer_Tnp_hAT"/>
    <property type="match status" value="1"/>
</dbReference>
<reference evidence="12" key="3">
    <citation type="submission" date="2025-09" db="UniProtKB">
        <authorList>
            <consortium name="Ensembl"/>
        </authorList>
    </citation>
    <scope>IDENTIFICATION</scope>
</reference>
<name>A0A668ALH7_9TELE</name>
<evidence type="ECO:0000256" key="3">
    <source>
        <dbReference type="ARBA" id="ARBA00022771"/>
    </source>
</evidence>
<proteinExistence type="predicted"/>
<evidence type="ECO:0000256" key="9">
    <source>
        <dbReference type="PROSITE-ProRule" id="PRU00027"/>
    </source>
</evidence>
<evidence type="ECO:0000256" key="4">
    <source>
        <dbReference type="ARBA" id="ARBA00022833"/>
    </source>
</evidence>
<evidence type="ECO:0000256" key="10">
    <source>
        <dbReference type="SAM" id="MobiDB-lite"/>
    </source>
</evidence>
<evidence type="ECO:0000256" key="8">
    <source>
        <dbReference type="ARBA" id="ARBA00023242"/>
    </source>
</evidence>
<dbReference type="InterPro" id="IPR003656">
    <property type="entry name" value="Znf_BED"/>
</dbReference>
<dbReference type="InterPro" id="IPR012337">
    <property type="entry name" value="RNaseH-like_sf"/>
</dbReference>
<keyword evidence="6" id="KW-0238">DNA-binding</keyword>
<dbReference type="PANTHER" id="PTHR46481:SF4">
    <property type="entry name" value="ZINC FINGER BED DOMAIN-CONTAINING PROTEIN 4"/>
    <property type="match status" value="1"/>
</dbReference>
<dbReference type="PROSITE" id="PS50808">
    <property type="entry name" value="ZF_BED"/>
    <property type="match status" value="1"/>
</dbReference>
<evidence type="ECO:0000259" key="11">
    <source>
        <dbReference type="PROSITE" id="PS50808"/>
    </source>
</evidence>
<keyword evidence="7" id="KW-0804">Transcription</keyword>
<organism evidence="12 13">
    <name type="scientific">Myripristis murdjan</name>
    <name type="common">pinecone soldierfish</name>
    <dbReference type="NCBI Taxonomy" id="586833"/>
    <lineage>
        <taxon>Eukaryota</taxon>
        <taxon>Metazoa</taxon>
        <taxon>Chordata</taxon>
        <taxon>Craniata</taxon>
        <taxon>Vertebrata</taxon>
        <taxon>Euteleostomi</taxon>
        <taxon>Actinopterygii</taxon>
        <taxon>Neopterygii</taxon>
        <taxon>Teleostei</taxon>
        <taxon>Neoteleostei</taxon>
        <taxon>Acanthomorphata</taxon>
        <taxon>Holocentriformes</taxon>
        <taxon>Holocentridae</taxon>
        <taxon>Myripristis</taxon>
    </lineage>
</organism>
<dbReference type="GO" id="GO:0005634">
    <property type="term" value="C:nucleus"/>
    <property type="evidence" value="ECO:0007669"/>
    <property type="project" value="UniProtKB-SubCell"/>
</dbReference>
<dbReference type="InterPro" id="IPR052035">
    <property type="entry name" value="ZnF_BED_domain_contain"/>
</dbReference>
<dbReference type="PANTHER" id="PTHR46481">
    <property type="entry name" value="ZINC FINGER BED DOMAIN-CONTAINING PROTEIN 4"/>
    <property type="match status" value="1"/>
</dbReference>
<accession>A0A668ALH7</accession>
<evidence type="ECO:0000256" key="5">
    <source>
        <dbReference type="ARBA" id="ARBA00023015"/>
    </source>
</evidence>
<dbReference type="FunCoup" id="A0A668ALH7">
    <property type="interactions" value="2"/>
</dbReference>
<feature type="region of interest" description="Disordered" evidence="10">
    <location>
        <begin position="86"/>
        <end position="110"/>
    </location>
</feature>
<keyword evidence="13" id="KW-1185">Reference proteome</keyword>
<keyword evidence="5" id="KW-0805">Transcription regulation</keyword>
<dbReference type="Pfam" id="PF02892">
    <property type="entry name" value="zf-BED"/>
    <property type="match status" value="1"/>
</dbReference>
<feature type="domain" description="BED-type" evidence="11">
    <location>
        <begin position="34"/>
        <end position="90"/>
    </location>
</feature>
<keyword evidence="8" id="KW-0539">Nucleus</keyword>
<evidence type="ECO:0000256" key="7">
    <source>
        <dbReference type="ARBA" id="ARBA00023163"/>
    </source>
</evidence>